<name>A0A6L5YLT2_9FIRM</name>
<dbReference type="Proteomes" id="UP000476055">
    <property type="component" value="Unassembled WGS sequence"/>
</dbReference>
<feature type="transmembrane region" description="Helical" evidence="8">
    <location>
        <begin position="363"/>
        <end position="381"/>
    </location>
</feature>
<feature type="transmembrane region" description="Helical" evidence="8">
    <location>
        <begin position="208"/>
        <end position="241"/>
    </location>
</feature>
<keyword evidence="7 8" id="KW-0472">Membrane</keyword>
<keyword evidence="2" id="KW-1003">Cell membrane</keyword>
<evidence type="ECO:0000256" key="3">
    <source>
        <dbReference type="ARBA" id="ARBA00022676"/>
    </source>
</evidence>
<proteinExistence type="predicted"/>
<sequence>MEISMMESSRWKKILPELLAVILCLGIMCVGISLKEGYHMDELLSFELANARYNPWIVPTQPEGRLAKFVREEIQGDSFPETVSNLTDTVKDVLQNRGNSKLLSYKADVYEEPVWISAEQFRDYVTVDGDDAFDYLSVYFNVKDDNHPPVHFMLLHTMSSLFGGTLSPWLGCFINLVCLGITLWLLLRLGRQLADIFSMRERGRQLGILAVLLYGLSTGALATVLLIRMYGLLSCLCVGLLSVHVEKWKDHGFDRKNKGLIAVTVLGFLTQYFFLFYCILLAAVTAAGLLCGKRTRELWIYIRSMILAAVIGLALFPFAVADVFSSGRGTEALDNLASGFSGYGARLLSFAKIVADRTVGGPLLAAACLAGVVLAVTAGWRKYQEYRRDVAEKAGQNVGPNAGPNAGILSLLIVPVIGYFLLASRMSPYLVDRYVMPLFPLAALLLALLLCYLGKKLSEVCGWTERATGICLIVWIMAVQGLRLAGYDGEYLYRGYGQQEQLAEEYALLPCICVYAGVGYYENLPEFMHYDSTLLVTAEELADRKDVASVQSLDRVAVLIKPGVEESSVISVMQEKYGLEPEEALLSEGVHGDKIYLFVKTSENVKRE</sequence>
<evidence type="ECO:0000313" key="9">
    <source>
        <dbReference type="EMBL" id="MST59109.1"/>
    </source>
</evidence>
<dbReference type="InterPro" id="IPR050297">
    <property type="entry name" value="LipidA_mod_glycosyltrf_83"/>
</dbReference>
<keyword evidence="10" id="KW-1185">Reference proteome</keyword>
<reference evidence="9 10" key="1">
    <citation type="submission" date="2019-08" db="EMBL/GenBank/DDBJ databases">
        <title>In-depth cultivation of the pig gut microbiome towards novel bacterial diversity and tailored functional studies.</title>
        <authorList>
            <person name="Wylensek D."/>
            <person name="Hitch T.C.A."/>
            <person name="Clavel T."/>
        </authorList>
    </citation>
    <scope>NUCLEOTIDE SEQUENCE [LARGE SCALE GENOMIC DNA]</scope>
    <source>
        <strain evidence="9 10">WCA3-601-WT-6H</strain>
    </source>
</reference>
<evidence type="ECO:0000256" key="7">
    <source>
        <dbReference type="ARBA" id="ARBA00023136"/>
    </source>
</evidence>
<dbReference type="AlphaFoldDB" id="A0A6L5YLT2"/>
<dbReference type="RefSeq" id="WP_154498378.1">
    <property type="nucleotide sequence ID" value="NZ_VUMU01000020.1"/>
</dbReference>
<organism evidence="9 10">
    <name type="scientific">Waltera intestinalis</name>
    <dbReference type="NCBI Taxonomy" id="2606635"/>
    <lineage>
        <taxon>Bacteria</taxon>
        <taxon>Bacillati</taxon>
        <taxon>Bacillota</taxon>
        <taxon>Clostridia</taxon>
        <taxon>Lachnospirales</taxon>
        <taxon>Lachnospiraceae</taxon>
        <taxon>Waltera</taxon>
    </lineage>
</organism>
<comment type="subcellular location">
    <subcellularLocation>
        <location evidence="1">Cell membrane</location>
        <topology evidence="1">Multi-pass membrane protein</topology>
    </subcellularLocation>
</comment>
<dbReference type="GO" id="GO:0005886">
    <property type="term" value="C:plasma membrane"/>
    <property type="evidence" value="ECO:0007669"/>
    <property type="project" value="UniProtKB-SubCell"/>
</dbReference>
<keyword evidence="4" id="KW-0808">Transferase</keyword>
<feature type="transmembrane region" description="Helical" evidence="8">
    <location>
        <begin position="14"/>
        <end position="34"/>
    </location>
</feature>
<keyword evidence="5 8" id="KW-0812">Transmembrane</keyword>
<feature type="transmembrane region" description="Helical" evidence="8">
    <location>
        <begin position="298"/>
        <end position="320"/>
    </location>
</feature>
<comment type="caution">
    <text evidence="9">The sequence shown here is derived from an EMBL/GenBank/DDBJ whole genome shotgun (WGS) entry which is preliminary data.</text>
</comment>
<feature type="transmembrane region" description="Helical" evidence="8">
    <location>
        <begin position="466"/>
        <end position="486"/>
    </location>
</feature>
<evidence type="ECO:0000256" key="8">
    <source>
        <dbReference type="SAM" id="Phobius"/>
    </source>
</evidence>
<evidence type="ECO:0000313" key="10">
    <source>
        <dbReference type="Proteomes" id="UP000476055"/>
    </source>
</evidence>
<feature type="transmembrane region" description="Helical" evidence="8">
    <location>
        <begin position="434"/>
        <end position="454"/>
    </location>
</feature>
<dbReference type="PANTHER" id="PTHR33908">
    <property type="entry name" value="MANNOSYLTRANSFERASE YKCB-RELATED"/>
    <property type="match status" value="1"/>
</dbReference>
<dbReference type="GO" id="GO:0016763">
    <property type="term" value="F:pentosyltransferase activity"/>
    <property type="evidence" value="ECO:0007669"/>
    <property type="project" value="TreeGrafter"/>
</dbReference>
<evidence type="ECO:0008006" key="11">
    <source>
        <dbReference type="Google" id="ProtNLM"/>
    </source>
</evidence>
<evidence type="ECO:0000256" key="6">
    <source>
        <dbReference type="ARBA" id="ARBA00022989"/>
    </source>
</evidence>
<evidence type="ECO:0000256" key="5">
    <source>
        <dbReference type="ARBA" id="ARBA00022692"/>
    </source>
</evidence>
<evidence type="ECO:0000256" key="1">
    <source>
        <dbReference type="ARBA" id="ARBA00004651"/>
    </source>
</evidence>
<keyword evidence="3" id="KW-0328">Glycosyltransferase</keyword>
<feature type="transmembrane region" description="Helical" evidence="8">
    <location>
        <begin position="402"/>
        <end position="422"/>
    </location>
</feature>
<dbReference type="GO" id="GO:0009103">
    <property type="term" value="P:lipopolysaccharide biosynthetic process"/>
    <property type="evidence" value="ECO:0007669"/>
    <property type="project" value="UniProtKB-ARBA"/>
</dbReference>
<evidence type="ECO:0000256" key="2">
    <source>
        <dbReference type="ARBA" id="ARBA00022475"/>
    </source>
</evidence>
<protein>
    <recommendedName>
        <fullName evidence="11">Glycosyltransferase RgtA/B/C/D-like domain-containing protein</fullName>
    </recommendedName>
</protein>
<feature type="transmembrane region" description="Helical" evidence="8">
    <location>
        <begin position="261"/>
        <end position="291"/>
    </location>
</feature>
<keyword evidence="6 8" id="KW-1133">Transmembrane helix</keyword>
<accession>A0A6L5YLT2</accession>
<dbReference type="PANTHER" id="PTHR33908:SF11">
    <property type="entry name" value="MEMBRANE PROTEIN"/>
    <property type="match status" value="1"/>
</dbReference>
<feature type="transmembrane region" description="Helical" evidence="8">
    <location>
        <begin position="166"/>
        <end position="187"/>
    </location>
</feature>
<gene>
    <name evidence="9" type="ORF">FYJ59_12850</name>
</gene>
<evidence type="ECO:0000256" key="4">
    <source>
        <dbReference type="ARBA" id="ARBA00022679"/>
    </source>
</evidence>
<dbReference type="EMBL" id="VUMU01000020">
    <property type="protein sequence ID" value="MST59109.1"/>
    <property type="molecule type" value="Genomic_DNA"/>
</dbReference>